<dbReference type="HOGENOM" id="CLU_1372339_0_0_1"/>
<protein>
    <recommendedName>
        <fullName evidence="4">Fungal-type protein kinase domain-containing protein</fullName>
    </recommendedName>
</protein>
<feature type="region of interest" description="Disordered" evidence="1">
    <location>
        <begin position="155"/>
        <end position="199"/>
    </location>
</feature>
<evidence type="ECO:0008006" key="4">
    <source>
        <dbReference type="Google" id="ProtNLM"/>
    </source>
</evidence>
<dbReference type="Proteomes" id="UP000030669">
    <property type="component" value="Unassembled WGS sequence"/>
</dbReference>
<dbReference type="RefSeq" id="XP_007871647.1">
    <property type="nucleotide sequence ID" value="XM_007873456.1"/>
</dbReference>
<sequence length="199" mass="22332">MNNALKLLKAKKLIVHEDWHDLESVFWVLLFAVVRHVRTNLMPEEIHGLFDGSDSTGRSAWMWEAEWGNLEVKDHPPLTRCVCELTRLVTTHYGFTPTNLITHDAVLKALEDTLEAQDWPKKDPKALVFKRAFDATAQMHRFTGFQVASTMWSSQASGLSGQPSQQSGSLKRKADTEKEEDAVQPSSTGSKRVRSASGV</sequence>
<dbReference type="KEGG" id="gtr:GLOTRDRAFT_134484"/>
<proteinExistence type="predicted"/>
<dbReference type="EMBL" id="KB469514">
    <property type="protein sequence ID" value="EPQ49897.1"/>
    <property type="molecule type" value="Genomic_DNA"/>
</dbReference>
<dbReference type="AlphaFoldDB" id="S7PR81"/>
<feature type="compositionally biased region" description="Low complexity" evidence="1">
    <location>
        <begin position="155"/>
        <end position="169"/>
    </location>
</feature>
<evidence type="ECO:0000313" key="3">
    <source>
        <dbReference type="Proteomes" id="UP000030669"/>
    </source>
</evidence>
<accession>S7PR81</accession>
<reference evidence="2 3" key="1">
    <citation type="journal article" date="2012" name="Science">
        <title>The Paleozoic origin of enzymatic lignin decomposition reconstructed from 31 fungal genomes.</title>
        <authorList>
            <person name="Floudas D."/>
            <person name="Binder M."/>
            <person name="Riley R."/>
            <person name="Barry K."/>
            <person name="Blanchette R.A."/>
            <person name="Henrissat B."/>
            <person name="Martinez A.T."/>
            <person name="Otillar R."/>
            <person name="Spatafora J.W."/>
            <person name="Yadav J.S."/>
            <person name="Aerts A."/>
            <person name="Benoit I."/>
            <person name="Boyd A."/>
            <person name="Carlson A."/>
            <person name="Copeland A."/>
            <person name="Coutinho P.M."/>
            <person name="de Vries R.P."/>
            <person name="Ferreira P."/>
            <person name="Findley K."/>
            <person name="Foster B."/>
            <person name="Gaskell J."/>
            <person name="Glotzer D."/>
            <person name="Gorecki P."/>
            <person name="Heitman J."/>
            <person name="Hesse C."/>
            <person name="Hori C."/>
            <person name="Igarashi K."/>
            <person name="Jurgens J.A."/>
            <person name="Kallen N."/>
            <person name="Kersten P."/>
            <person name="Kohler A."/>
            <person name="Kuees U."/>
            <person name="Kumar T.K.A."/>
            <person name="Kuo A."/>
            <person name="LaButti K."/>
            <person name="Larrondo L.F."/>
            <person name="Lindquist E."/>
            <person name="Ling A."/>
            <person name="Lombard V."/>
            <person name="Lucas S."/>
            <person name="Lundell T."/>
            <person name="Martin R."/>
            <person name="McLaughlin D.J."/>
            <person name="Morgenstern I."/>
            <person name="Morin E."/>
            <person name="Murat C."/>
            <person name="Nagy L.G."/>
            <person name="Nolan M."/>
            <person name="Ohm R.A."/>
            <person name="Patyshakuliyeva A."/>
            <person name="Rokas A."/>
            <person name="Ruiz-Duenas F.J."/>
            <person name="Sabat G."/>
            <person name="Salamov A."/>
            <person name="Samejima M."/>
            <person name="Schmutz J."/>
            <person name="Slot J.C."/>
            <person name="St John F."/>
            <person name="Stenlid J."/>
            <person name="Sun H."/>
            <person name="Sun S."/>
            <person name="Syed K."/>
            <person name="Tsang A."/>
            <person name="Wiebenga A."/>
            <person name="Young D."/>
            <person name="Pisabarro A."/>
            <person name="Eastwood D.C."/>
            <person name="Martin F."/>
            <person name="Cullen D."/>
            <person name="Grigoriev I.V."/>
            <person name="Hibbett D.S."/>
        </authorList>
    </citation>
    <scope>NUCLEOTIDE SEQUENCE [LARGE SCALE GENOMIC DNA]</scope>
    <source>
        <strain evidence="2 3">ATCC 11539</strain>
    </source>
</reference>
<gene>
    <name evidence="2" type="ORF">GLOTRDRAFT_134484</name>
</gene>
<dbReference type="OrthoDB" id="3270165at2759"/>
<keyword evidence="3" id="KW-1185">Reference proteome</keyword>
<organism evidence="2 3">
    <name type="scientific">Gloeophyllum trabeum (strain ATCC 11539 / FP-39264 / Madison 617)</name>
    <name type="common">Brown rot fungus</name>
    <dbReference type="NCBI Taxonomy" id="670483"/>
    <lineage>
        <taxon>Eukaryota</taxon>
        <taxon>Fungi</taxon>
        <taxon>Dikarya</taxon>
        <taxon>Basidiomycota</taxon>
        <taxon>Agaricomycotina</taxon>
        <taxon>Agaricomycetes</taxon>
        <taxon>Gloeophyllales</taxon>
        <taxon>Gloeophyllaceae</taxon>
        <taxon>Gloeophyllum</taxon>
    </lineage>
</organism>
<name>S7PR81_GLOTA</name>
<evidence type="ECO:0000313" key="2">
    <source>
        <dbReference type="EMBL" id="EPQ49897.1"/>
    </source>
</evidence>
<dbReference type="GeneID" id="19303057"/>
<evidence type="ECO:0000256" key="1">
    <source>
        <dbReference type="SAM" id="MobiDB-lite"/>
    </source>
</evidence>